<gene>
    <name evidence="1" type="ORF">FWK35_00015573</name>
</gene>
<dbReference type="EMBL" id="VUJU01006093">
    <property type="protein sequence ID" value="KAF0749459.1"/>
    <property type="molecule type" value="Genomic_DNA"/>
</dbReference>
<accession>A0A6G0Y5N2</accession>
<keyword evidence="2" id="KW-1185">Reference proteome</keyword>
<evidence type="ECO:0000313" key="2">
    <source>
        <dbReference type="Proteomes" id="UP000478052"/>
    </source>
</evidence>
<sequence length="238" mass="26762">MRSTLPKSKITLEREQFLNDKMMLWKSRNIDRHQCVCQVSSNKAASPKPGENVKENVTATYIIVTGSRTEFGHSLSTPGTEFGHSCSAPGTESGHFQQPGTEFGNCQCFRCMFLLPGIFAQYQIQVRICNNNYKAAWLHPKVYDSMQTREEPQYISELEDHQQQIHYSVLSCNYSFGMYTLGFNSDIGTQQPLVVCAAIKIQRIVLLLVLLNTTDDDDLTSLFCDFGNAGVRPDLALS</sequence>
<name>A0A6G0Y5N2_APHCR</name>
<evidence type="ECO:0000313" key="1">
    <source>
        <dbReference type="EMBL" id="KAF0749459.1"/>
    </source>
</evidence>
<proteinExistence type="predicted"/>
<organism evidence="1 2">
    <name type="scientific">Aphis craccivora</name>
    <name type="common">Cowpea aphid</name>
    <dbReference type="NCBI Taxonomy" id="307492"/>
    <lineage>
        <taxon>Eukaryota</taxon>
        <taxon>Metazoa</taxon>
        <taxon>Ecdysozoa</taxon>
        <taxon>Arthropoda</taxon>
        <taxon>Hexapoda</taxon>
        <taxon>Insecta</taxon>
        <taxon>Pterygota</taxon>
        <taxon>Neoptera</taxon>
        <taxon>Paraneoptera</taxon>
        <taxon>Hemiptera</taxon>
        <taxon>Sternorrhyncha</taxon>
        <taxon>Aphidomorpha</taxon>
        <taxon>Aphidoidea</taxon>
        <taxon>Aphididae</taxon>
        <taxon>Aphidini</taxon>
        <taxon>Aphis</taxon>
        <taxon>Aphis</taxon>
    </lineage>
</organism>
<reference evidence="1 2" key="1">
    <citation type="submission" date="2019-08" db="EMBL/GenBank/DDBJ databases">
        <title>Whole genome of Aphis craccivora.</title>
        <authorList>
            <person name="Voronova N.V."/>
            <person name="Shulinski R.S."/>
            <person name="Bandarenka Y.V."/>
            <person name="Zhorov D.G."/>
            <person name="Warner D."/>
        </authorList>
    </citation>
    <scope>NUCLEOTIDE SEQUENCE [LARGE SCALE GENOMIC DNA]</scope>
    <source>
        <strain evidence="1">180601</strain>
        <tissue evidence="1">Whole Body</tissue>
    </source>
</reference>
<dbReference type="AlphaFoldDB" id="A0A6G0Y5N2"/>
<feature type="non-terminal residue" evidence="1">
    <location>
        <position position="238"/>
    </location>
</feature>
<comment type="caution">
    <text evidence="1">The sequence shown here is derived from an EMBL/GenBank/DDBJ whole genome shotgun (WGS) entry which is preliminary data.</text>
</comment>
<protein>
    <submittedName>
        <fullName evidence="1">MULE domain-containing protein</fullName>
    </submittedName>
</protein>
<dbReference type="Proteomes" id="UP000478052">
    <property type="component" value="Unassembled WGS sequence"/>
</dbReference>